<dbReference type="Pfam" id="PF01594">
    <property type="entry name" value="AI-2E_transport"/>
    <property type="match status" value="1"/>
</dbReference>
<evidence type="ECO:0000256" key="2">
    <source>
        <dbReference type="ARBA" id="ARBA00009773"/>
    </source>
</evidence>
<dbReference type="GO" id="GO:0055085">
    <property type="term" value="P:transmembrane transport"/>
    <property type="evidence" value="ECO:0007669"/>
    <property type="project" value="TreeGrafter"/>
</dbReference>
<feature type="transmembrane region" description="Helical" evidence="6">
    <location>
        <begin position="271"/>
        <end position="292"/>
    </location>
</feature>
<feature type="transmembrane region" description="Helical" evidence="6">
    <location>
        <begin position="339"/>
        <end position="361"/>
    </location>
</feature>
<reference evidence="7 8" key="1">
    <citation type="submission" date="2017-02" db="EMBL/GenBank/DDBJ databases">
        <title>Draft genome of Acidibacillus ferrooxidans Huett2.</title>
        <authorList>
            <person name="Schopf S."/>
        </authorList>
    </citation>
    <scope>NUCLEOTIDE SEQUENCE [LARGE SCALE GENOMIC DNA]</scope>
    <source>
        <strain evidence="7 8">Huett2</strain>
    </source>
</reference>
<dbReference type="Proteomes" id="UP000190229">
    <property type="component" value="Unassembled WGS sequence"/>
</dbReference>
<dbReference type="PANTHER" id="PTHR21716:SF68">
    <property type="entry name" value="TRANSPORT PROTEIN YTVI-RELATED"/>
    <property type="match status" value="1"/>
</dbReference>
<keyword evidence="5 6" id="KW-0472">Membrane</keyword>
<evidence type="ECO:0000256" key="3">
    <source>
        <dbReference type="ARBA" id="ARBA00022692"/>
    </source>
</evidence>
<dbReference type="InterPro" id="IPR014227">
    <property type="entry name" value="YtvI-like"/>
</dbReference>
<name>A0A1V4EQS1_9BACL</name>
<dbReference type="AlphaFoldDB" id="A0A1V4EQS1"/>
<keyword evidence="8" id="KW-1185">Reference proteome</keyword>
<comment type="subcellular location">
    <subcellularLocation>
        <location evidence="1">Membrane</location>
        <topology evidence="1">Multi-pass membrane protein</topology>
    </subcellularLocation>
</comment>
<evidence type="ECO:0000313" key="8">
    <source>
        <dbReference type="Proteomes" id="UP000190229"/>
    </source>
</evidence>
<evidence type="ECO:0000256" key="1">
    <source>
        <dbReference type="ARBA" id="ARBA00004141"/>
    </source>
</evidence>
<proteinExistence type="inferred from homology"/>
<protein>
    <submittedName>
        <fullName evidence="7">Sporulation integral membrane protein YtvI</fullName>
    </submittedName>
</protein>
<accession>A0A1V4EQS1</accession>
<dbReference type="GO" id="GO:0016020">
    <property type="term" value="C:membrane"/>
    <property type="evidence" value="ECO:0007669"/>
    <property type="project" value="UniProtKB-SubCell"/>
</dbReference>
<keyword evidence="4 6" id="KW-1133">Transmembrane helix</keyword>
<feature type="transmembrane region" description="Helical" evidence="6">
    <location>
        <begin position="299"/>
        <end position="319"/>
    </location>
</feature>
<evidence type="ECO:0000256" key="4">
    <source>
        <dbReference type="ARBA" id="ARBA00022989"/>
    </source>
</evidence>
<evidence type="ECO:0000256" key="6">
    <source>
        <dbReference type="SAM" id="Phobius"/>
    </source>
</evidence>
<comment type="similarity">
    <text evidence="2">Belongs to the autoinducer-2 exporter (AI-2E) (TC 2.A.86) family.</text>
</comment>
<feature type="transmembrane region" description="Helical" evidence="6">
    <location>
        <begin position="85"/>
        <end position="108"/>
    </location>
</feature>
<dbReference type="EMBL" id="MWPS01000038">
    <property type="protein sequence ID" value="OPG15251.1"/>
    <property type="molecule type" value="Genomic_DNA"/>
</dbReference>
<feature type="transmembrane region" description="Helical" evidence="6">
    <location>
        <begin position="57"/>
        <end position="78"/>
    </location>
</feature>
<gene>
    <name evidence="7" type="ORF">B2M26_12330</name>
</gene>
<dbReference type="NCBIfam" id="TIGR02872">
    <property type="entry name" value="spore_ytvI"/>
    <property type="match status" value="1"/>
</dbReference>
<feature type="transmembrane region" description="Helical" evidence="6">
    <location>
        <begin position="242"/>
        <end position="265"/>
    </location>
</feature>
<sequence>MDFMRYTSIGFVQRASGCAVQEMKEPMRRYVMKLTEVGVSLLFLVIALSVFAHVLNYIMPFVIGFLIAAVLLPVATFFESFLPRAIAISGALVVSLGGLLAVIVFLLVQGAGEATSLAIAIPRYFGMWKQVSQYAIEQGMAVYAHLPLKMVEAVQTTVNTMVDQARQFALTLLSGFVGEVALLPDLIVIIVISVVAAYFFLAQREMLLQGMRRWLPPGWGPKVEEIAGDVWRAVIGLFRAQLVLIGVTSVICVIGLAVMGVQYALLLGVGIGLTGWVPIVGSGIITIPWVVGALVTGKVILAIKILLLQAVASVVRHTIEPKLLASNMGIGTFATMFGMYVGLTSLGILGLLLGPLLMIAIRSLLRERIFDDFFPASILPREEAEKERT</sequence>
<evidence type="ECO:0000256" key="5">
    <source>
        <dbReference type="ARBA" id="ARBA00023136"/>
    </source>
</evidence>
<feature type="transmembrane region" description="Helical" evidence="6">
    <location>
        <begin position="180"/>
        <end position="202"/>
    </location>
</feature>
<dbReference type="PANTHER" id="PTHR21716">
    <property type="entry name" value="TRANSMEMBRANE PROTEIN"/>
    <property type="match status" value="1"/>
</dbReference>
<comment type="caution">
    <text evidence="7">The sequence shown here is derived from an EMBL/GenBank/DDBJ whole genome shotgun (WGS) entry which is preliminary data.</text>
</comment>
<feature type="transmembrane region" description="Helical" evidence="6">
    <location>
        <begin position="30"/>
        <end position="51"/>
    </location>
</feature>
<organism evidence="7 8">
    <name type="scientific">Ferroacidibacillus organovorans</name>
    <dbReference type="NCBI Taxonomy" id="1765683"/>
    <lineage>
        <taxon>Bacteria</taxon>
        <taxon>Bacillati</taxon>
        <taxon>Bacillota</taxon>
        <taxon>Bacilli</taxon>
        <taxon>Bacillales</taxon>
        <taxon>Alicyclobacillaceae</taxon>
        <taxon>Ferroacidibacillus</taxon>
    </lineage>
</organism>
<dbReference type="InterPro" id="IPR002549">
    <property type="entry name" value="AI-2E-like"/>
</dbReference>
<keyword evidence="3 6" id="KW-0812">Transmembrane</keyword>
<evidence type="ECO:0000313" key="7">
    <source>
        <dbReference type="EMBL" id="OPG15251.1"/>
    </source>
</evidence>